<organism evidence="3 4">
    <name type="scientific">Sporichthya brevicatena</name>
    <dbReference type="NCBI Taxonomy" id="171442"/>
    <lineage>
        <taxon>Bacteria</taxon>
        <taxon>Bacillati</taxon>
        <taxon>Actinomycetota</taxon>
        <taxon>Actinomycetes</taxon>
        <taxon>Sporichthyales</taxon>
        <taxon>Sporichthyaceae</taxon>
        <taxon>Sporichthya</taxon>
    </lineage>
</organism>
<reference evidence="3 4" key="1">
    <citation type="journal article" date="2019" name="Int. J. Syst. Evol. Microbiol.">
        <title>The Global Catalogue of Microorganisms (GCM) 10K type strain sequencing project: providing services to taxonomists for standard genome sequencing and annotation.</title>
        <authorList>
            <consortium name="The Broad Institute Genomics Platform"/>
            <consortium name="The Broad Institute Genome Sequencing Center for Infectious Disease"/>
            <person name="Wu L."/>
            <person name="Ma J."/>
        </authorList>
    </citation>
    <scope>NUCLEOTIDE SEQUENCE [LARGE SCALE GENOMIC DNA]</scope>
    <source>
        <strain evidence="3 4">JCM 10671</strain>
    </source>
</reference>
<keyword evidence="4" id="KW-1185">Reference proteome</keyword>
<dbReference type="RefSeq" id="WP_344605185.1">
    <property type="nucleotide sequence ID" value="NZ_BAAAHE010000019.1"/>
</dbReference>
<dbReference type="CDD" id="cd01292">
    <property type="entry name" value="metallo-dependent_hydrolases"/>
    <property type="match status" value="1"/>
</dbReference>
<dbReference type="Pfam" id="PF04909">
    <property type="entry name" value="Amidohydro_2"/>
    <property type="match status" value="1"/>
</dbReference>
<dbReference type="PANTHER" id="PTHR21240:SF28">
    <property type="entry name" value="ISO-OROTATE DECARBOXYLASE (EUROFUNG)"/>
    <property type="match status" value="1"/>
</dbReference>
<dbReference type="Gene3D" id="3.20.20.140">
    <property type="entry name" value="Metal-dependent hydrolases"/>
    <property type="match status" value="1"/>
</dbReference>
<comment type="caution">
    <text evidence="3">The sequence shown here is derived from an EMBL/GenBank/DDBJ whole genome shotgun (WGS) entry which is preliminary data.</text>
</comment>
<protein>
    <submittedName>
        <fullName evidence="3">Amidohydrolase family protein</fullName>
    </submittedName>
</protein>
<dbReference type="EMBL" id="BAAAHE010000019">
    <property type="protein sequence ID" value="GAA0621405.1"/>
    <property type="molecule type" value="Genomic_DNA"/>
</dbReference>
<dbReference type="InterPro" id="IPR032465">
    <property type="entry name" value="ACMSD"/>
</dbReference>
<accession>A0ABN1GW14</accession>
<gene>
    <name evidence="3" type="ORF">GCM10009547_25140</name>
</gene>
<dbReference type="SUPFAM" id="SSF51556">
    <property type="entry name" value="Metallo-dependent hydrolases"/>
    <property type="match status" value="1"/>
</dbReference>
<name>A0ABN1GW14_9ACTN</name>
<evidence type="ECO:0000259" key="2">
    <source>
        <dbReference type="Pfam" id="PF04909"/>
    </source>
</evidence>
<sequence>MTAAPETDAELPGYWAALGLPGIVDVHVHLMPDRLQQKVWEYFDAAGPLLGRPWPVQYREDMSARLGRLRAMGVQAFTGLLYPHKPDMAAGLNAWAAEFAAQTPGCLHTATFFPEESAADYVREAIEAGARVFKAHVQVGGYDPRDELLDRVWGLLAEAGVPVVAHVGGGPTATAFTGPAVFGEVLARHPQLPAIVAHLGMPEFEGFVELGRRHPAVRFDVTGVFTKFGDDLWPFPRAEARAVLTELGDRILFGSDYPTMPNTYAEQVAAVAELDLGDEWLRAVFRENALTLWPDLQL</sequence>
<keyword evidence="1" id="KW-0456">Lyase</keyword>
<evidence type="ECO:0000313" key="3">
    <source>
        <dbReference type="EMBL" id="GAA0621405.1"/>
    </source>
</evidence>
<dbReference type="InterPro" id="IPR032466">
    <property type="entry name" value="Metal_Hydrolase"/>
</dbReference>
<dbReference type="PANTHER" id="PTHR21240">
    <property type="entry name" value="2-AMINO-3-CARBOXYLMUCONATE-6-SEMIALDEHYDE DECARBOXYLASE"/>
    <property type="match status" value="1"/>
</dbReference>
<evidence type="ECO:0000256" key="1">
    <source>
        <dbReference type="ARBA" id="ARBA00023239"/>
    </source>
</evidence>
<evidence type="ECO:0000313" key="4">
    <source>
        <dbReference type="Proteomes" id="UP001500957"/>
    </source>
</evidence>
<feature type="domain" description="Amidohydrolase-related" evidence="2">
    <location>
        <begin position="24"/>
        <end position="294"/>
    </location>
</feature>
<dbReference type="Proteomes" id="UP001500957">
    <property type="component" value="Unassembled WGS sequence"/>
</dbReference>
<dbReference type="InterPro" id="IPR006680">
    <property type="entry name" value="Amidohydro-rel"/>
</dbReference>
<proteinExistence type="predicted"/>